<feature type="region of interest" description="Disordered" evidence="1">
    <location>
        <begin position="62"/>
        <end position="82"/>
    </location>
</feature>
<evidence type="ECO:0000256" key="1">
    <source>
        <dbReference type="SAM" id="MobiDB-lite"/>
    </source>
</evidence>
<sequence length="110" mass="12650">MSSLRRAGLHSSVDLPGHQHPHPPGTWDIQRLRSRGLLSHLHPMSAKYPHVPPLLFVDITRRSQRRSARTHHPMSPLRTRPPPLALQLQALNSDHRTAPFPSPDWQRHQM</sequence>
<organism evidence="2">
    <name type="scientific">Schistosoma curassoni</name>
    <dbReference type="NCBI Taxonomy" id="6186"/>
    <lineage>
        <taxon>Eukaryota</taxon>
        <taxon>Metazoa</taxon>
        <taxon>Spiralia</taxon>
        <taxon>Lophotrochozoa</taxon>
        <taxon>Platyhelminthes</taxon>
        <taxon>Trematoda</taxon>
        <taxon>Digenea</taxon>
        <taxon>Strigeidida</taxon>
        <taxon>Schistosomatoidea</taxon>
        <taxon>Schistosomatidae</taxon>
        <taxon>Schistosoma</taxon>
    </lineage>
</organism>
<feature type="compositionally biased region" description="Basic residues" evidence="1">
    <location>
        <begin position="62"/>
        <end position="72"/>
    </location>
</feature>
<proteinExistence type="predicted"/>
<reference evidence="2" key="1">
    <citation type="submission" date="2016-06" db="UniProtKB">
        <authorList>
            <consortium name="WormBaseParasite"/>
        </authorList>
    </citation>
    <scope>IDENTIFICATION</scope>
</reference>
<dbReference type="WBParaSite" id="SCUD_0001006301-mRNA-1">
    <property type="protein sequence ID" value="SCUD_0001006301-mRNA-1"/>
    <property type="gene ID" value="SCUD_0001006301"/>
</dbReference>
<evidence type="ECO:0000313" key="2">
    <source>
        <dbReference type="WBParaSite" id="SCUD_0001006301-mRNA-1"/>
    </source>
</evidence>
<dbReference type="AlphaFoldDB" id="A0A183K4Z2"/>
<feature type="region of interest" description="Disordered" evidence="1">
    <location>
        <begin position="1"/>
        <end position="28"/>
    </location>
</feature>
<accession>A0A183K4Z2</accession>
<name>A0A183K4Z2_9TREM</name>
<protein>
    <submittedName>
        <fullName evidence="2">Uncharacterized protein</fullName>
    </submittedName>
</protein>